<reference evidence="2 3" key="1">
    <citation type="submission" date="2018-08" db="EMBL/GenBank/DDBJ databases">
        <title>Hydrogenophaga sp. LA-38 isolated from sludge.</title>
        <authorList>
            <person name="Im W.-T."/>
        </authorList>
    </citation>
    <scope>NUCLEOTIDE SEQUENCE [LARGE SCALE GENOMIC DNA]</scope>
    <source>
        <strain evidence="2 3">LA-38</strain>
    </source>
</reference>
<comment type="caution">
    <text evidence="2">The sequence shown here is derived from an EMBL/GenBank/DDBJ whole genome shotgun (WGS) entry which is preliminary data.</text>
</comment>
<evidence type="ECO:0000313" key="3">
    <source>
        <dbReference type="Proteomes" id="UP000261931"/>
    </source>
</evidence>
<organism evidence="2 3">
    <name type="scientific">Hydrogenophaga borbori</name>
    <dbReference type="NCBI Taxonomy" id="2294117"/>
    <lineage>
        <taxon>Bacteria</taxon>
        <taxon>Pseudomonadati</taxon>
        <taxon>Pseudomonadota</taxon>
        <taxon>Betaproteobacteria</taxon>
        <taxon>Burkholderiales</taxon>
        <taxon>Comamonadaceae</taxon>
        <taxon>Hydrogenophaga</taxon>
    </lineage>
</organism>
<dbReference type="RefSeq" id="WP_116957658.1">
    <property type="nucleotide sequence ID" value="NZ_QVLS01000002.1"/>
</dbReference>
<protein>
    <submittedName>
        <fullName evidence="2">Uncharacterized protein</fullName>
    </submittedName>
</protein>
<dbReference type="AlphaFoldDB" id="A0A372EMV3"/>
<gene>
    <name evidence="2" type="ORF">DY262_03820</name>
</gene>
<dbReference type="EMBL" id="QVLS01000002">
    <property type="protein sequence ID" value="RFP80916.1"/>
    <property type="molecule type" value="Genomic_DNA"/>
</dbReference>
<sequence length="337" mass="37083">MRDNPPPFSRGRQPHGPASALWLLLMPRLPARTPEQAATHAAVLRVLLAQQDPAARADLFRGYERWHPFHAPTDPTARLFHLVSHLQKPEHRATERTWAALHRAPSPGPSTHWTLWRELCRVLAAQLAPVVQSFQRSRQSAPNQRRLDALVLRALLRLSDPDGGDATVAIQHLFELLSDLTHAIDVAHRPHFAQRLYGACTSWIQQSMRPPFAPFTPARPPVHLLALQGALYVLRKGLCPSEDASPLHAPPALAHTVSAFAQLFCALHAPDLAQRRRQLAALRDRVEADALLSMHREDAARALQGLLSVCLHDGGRRADGPGGPGGPGHGRPGRHAP</sequence>
<name>A0A372EMV3_9BURK</name>
<accession>A0A372EMV3</accession>
<keyword evidence="3" id="KW-1185">Reference proteome</keyword>
<proteinExistence type="predicted"/>
<feature type="compositionally biased region" description="Gly residues" evidence="1">
    <location>
        <begin position="320"/>
        <end position="330"/>
    </location>
</feature>
<evidence type="ECO:0000256" key="1">
    <source>
        <dbReference type="SAM" id="MobiDB-lite"/>
    </source>
</evidence>
<dbReference type="Proteomes" id="UP000261931">
    <property type="component" value="Unassembled WGS sequence"/>
</dbReference>
<feature type="region of interest" description="Disordered" evidence="1">
    <location>
        <begin position="314"/>
        <end position="337"/>
    </location>
</feature>
<evidence type="ECO:0000313" key="2">
    <source>
        <dbReference type="EMBL" id="RFP80916.1"/>
    </source>
</evidence>